<dbReference type="EMBL" id="CP002816">
    <property type="protein sequence ID" value="AEH93652.1"/>
    <property type="molecule type" value="Genomic_DNA"/>
</dbReference>
<gene>
    <name evidence="1" type="ordered locus">LMM7_2647</name>
</gene>
<evidence type="ECO:0000313" key="2">
    <source>
        <dbReference type="Proteomes" id="UP000000486"/>
    </source>
</evidence>
<dbReference type="Proteomes" id="UP000000486">
    <property type="component" value="Chromosome"/>
</dbReference>
<protein>
    <submittedName>
        <fullName evidence="1">Uncharacterized protein</fullName>
    </submittedName>
</protein>
<reference evidence="1 2" key="1">
    <citation type="journal article" date="2011" name="J. Bacteriol.">
        <title>Genome sequence of the nonpathogenic Listeria monocytogenes serovar 4a strain M7.</title>
        <authorList>
            <person name="Chen J."/>
            <person name="Xia Y."/>
            <person name="Cheng C."/>
            <person name="Fang C."/>
            <person name="Shan Y."/>
            <person name="Jin G."/>
            <person name="Fang W."/>
        </authorList>
    </citation>
    <scope>NUCLEOTIDE SEQUENCE [LARGE SCALE GENOMIC DNA]</scope>
    <source>
        <strain evidence="1 2">M7</strain>
    </source>
</reference>
<dbReference type="PATRIC" id="fig|1030009.3.peg.2637"/>
<dbReference type="KEGG" id="lmq:LMM7_2647"/>
<organism evidence="1 2">
    <name type="scientific">Listeria monocytogenes serotype 4a (strain M7)</name>
    <dbReference type="NCBI Taxonomy" id="1030009"/>
    <lineage>
        <taxon>Bacteria</taxon>
        <taxon>Bacillati</taxon>
        <taxon>Bacillota</taxon>
        <taxon>Bacilli</taxon>
        <taxon>Bacillales</taxon>
        <taxon>Listeriaceae</taxon>
        <taxon>Listeria</taxon>
    </lineage>
</organism>
<proteinExistence type="predicted"/>
<name>A0A0E0UYW2_LISMM</name>
<dbReference type="HOGENOM" id="CLU_3100432_0_0_9"/>
<evidence type="ECO:0000313" key="1">
    <source>
        <dbReference type="EMBL" id="AEH93652.1"/>
    </source>
</evidence>
<accession>A0A0E0UYW2</accession>
<dbReference type="AlphaFoldDB" id="A0A0E0UYW2"/>
<sequence length="52" mass="6193">MAYMIPIYVNLVMNGRKEIEEVPSTLRNQVKKKVEELRLEQERIQSEETEAE</sequence>
<dbReference type="InterPro" id="IPR047907">
    <property type="entry name" value="CD1375-like"/>
</dbReference>
<dbReference type="RefSeq" id="WP_012582417.1">
    <property type="nucleotide sequence ID" value="NC_017537.1"/>
</dbReference>
<dbReference type="NCBIfam" id="NF040910">
    <property type="entry name" value="CD1375_fam"/>
    <property type="match status" value="1"/>
</dbReference>